<dbReference type="SUPFAM" id="SSF53448">
    <property type="entry name" value="Nucleotide-diphospho-sugar transferases"/>
    <property type="match status" value="1"/>
</dbReference>
<feature type="region of interest" description="Disordered" evidence="1">
    <location>
        <begin position="169"/>
        <end position="192"/>
    </location>
</feature>
<dbReference type="STRING" id="670155.SAMN04488001_2082"/>
<feature type="compositionally biased region" description="Basic residues" evidence="1">
    <location>
        <begin position="169"/>
        <end position="183"/>
    </location>
</feature>
<evidence type="ECO:0000313" key="3">
    <source>
        <dbReference type="Proteomes" id="UP000199441"/>
    </source>
</evidence>
<dbReference type="InterPro" id="IPR029044">
    <property type="entry name" value="Nucleotide-diphossugar_trans"/>
</dbReference>
<keyword evidence="3" id="KW-1185">Reference proteome</keyword>
<organism evidence="2 3">
    <name type="scientific">Litoreibacter albidus</name>
    <dbReference type="NCBI Taxonomy" id="670155"/>
    <lineage>
        <taxon>Bacteria</taxon>
        <taxon>Pseudomonadati</taxon>
        <taxon>Pseudomonadota</taxon>
        <taxon>Alphaproteobacteria</taxon>
        <taxon>Rhodobacterales</taxon>
        <taxon>Roseobacteraceae</taxon>
        <taxon>Litoreibacter</taxon>
    </lineage>
</organism>
<accession>A0A1H2XR98</accession>
<dbReference type="Proteomes" id="UP000199441">
    <property type="component" value="Unassembled WGS sequence"/>
</dbReference>
<dbReference type="GO" id="GO:0016740">
    <property type="term" value="F:transferase activity"/>
    <property type="evidence" value="ECO:0007669"/>
    <property type="project" value="UniProtKB-KW"/>
</dbReference>
<dbReference type="OrthoDB" id="4964299at2"/>
<dbReference type="EMBL" id="FNOI01000003">
    <property type="protein sequence ID" value="SDW95326.1"/>
    <property type="molecule type" value="Genomic_DNA"/>
</dbReference>
<dbReference type="RefSeq" id="WP_089946860.1">
    <property type="nucleotide sequence ID" value="NZ_FNOI01000003.1"/>
</dbReference>
<evidence type="ECO:0000313" key="2">
    <source>
        <dbReference type="EMBL" id="SDW95326.1"/>
    </source>
</evidence>
<dbReference type="AlphaFoldDB" id="A0A1H2XR98"/>
<evidence type="ECO:0000256" key="1">
    <source>
        <dbReference type="SAM" id="MobiDB-lite"/>
    </source>
</evidence>
<name>A0A1H2XR98_9RHOB</name>
<proteinExistence type="predicted"/>
<keyword evidence="2" id="KW-0808">Transferase</keyword>
<gene>
    <name evidence="2" type="ORF">SAMN04488001_2082</name>
</gene>
<sequence length="343" mass="38281">MKITLVTTMRNEGPHLPEWIAHHRAAGVSDFLVYTNDCEDGTEALLNLLPCVTHVPLEDGKKPPQWRALKAAWDHPLVTGADWVACLDCDEFINLDSALHGIADLIDQANADMILLPWRLFGHAGHAHMSEEPTTARFTRAAPETLLYPAIGSYFKSLFRRDGPFRQLGVHRPKQKNPTRHAPPRIVDGSGAAVPDSLAENDGQIMHWGKPIARDLVQLNHYSVRSAADFMLKRGRGLPNHQQKQIDLTYWVERNFNTVEDRTISHMAAATQAVSAEFLDIDGVEQAQAACRAWHRARFEVLMQEPEALKLYGRLLLAEGAAHLPDAVALDLITRYGRVHGSN</sequence>
<protein>
    <submittedName>
        <fullName evidence="2">Glycosyl transferase family 2</fullName>
    </submittedName>
</protein>
<dbReference type="Pfam" id="PF13704">
    <property type="entry name" value="Glyco_tranf_2_4"/>
    <property type="match status" value="1"/>
</dbReference>
<reference evidence="3" key="1">
    <citation type="submission" date="2016-10" db="EMBL/GenBank/DDBJ databases">
        <authorList>
            <person name="Varghese N."/>
            <person name="Submissions S."/>
        </authorList>
    </citation>
    <scope>NUCLEOTIDE SEQUENCE [LARGE SCALE GENOMIC DNA]</scope>
    <source>
        <strain evidence="3">DSM 26922</strain>
    </source>
</reference>